<evidence type="ECO:0000313" key="2">
    <source>
        <dbReference type="Proteomes" id="UP000030661"/>
    </source>
</evidence>
<sequence>MSQQWHAYHVNRVLVPKQKGTKKFLRRYGEWLVCIRYRDDVEGQRKITTVEIVVEKRPWDPVPQRILGETCLPLRVEYGEVEIGKAVRAGGGEWYPQQKVWKLACKEIVALGLTDRIVAENMTITAGTQLAR</sequence>
<proteinExistence type="predicted"/>
<name>A0A081C5K5_VECG1</name>
<keyword evidence="2" id="KW-1185">Reference proteome</keyword>
<protein>
    <submittedName>
        <fullName evidence="1">Uncharacterized protein</fullName>
    </submittedName>
</protein>
<reference evidence="1" key="1">
    <citation type="journal article" date="2015" name="PeerJ">
        <title>First genomic representation of candidate bacterial phylum KSB3 points to enhanced environmental sensing as a trigger of wastewater bulking.</title>
        <authorList>
            <person name="Sekiguchi Y."/>
            <person name="Ohashi A."/>
            <person name="Parks D.H."/>
            <person name="Yamauchi T."/>
            <person name="Tyson G.W."/>
            <person name="Hugenholtz P."/>
        </authorList>
    </citation>
    <scope>NUCLEOTIDE SEQUENCE [LARGE SCALE GENOMIC DNA]</scope>
</reference>
<organism evidence="1">
    <name type="scientific">Vecturithrix granuli</name>
    <dbReference type="NCBI Taxonomy" id="1499967"/>
    <lineage>
        <taxon>Bacteria</taxon>
        <taxon>Candidatus Moduliflexota</taxon>
        <taxon>Candidatus Vecturitrichia</taxon>
        <taxon>Candidatus Vecturitrichales</taxon>
        <taxon>Candidatus Vecturitrichaceae</taxon>
        <taxon>Candidatus Vecturithrix</taxon>
    </lineage>
</organism>
<dbReference type="Proteomes" id="UP000030661">
    <property type="component" value="Unassembled WGS sequence"/>
</dbReference>
<gene>
    <name evidence="1" type="ORF">U27_06846</name>
</gene>
<evidence type="ECO:0000313" key="1">
    <source>
        <dbReference type="EMBL" id="GAK59860.1"/>
    </source>
</evidence>
<dbReference type="EMBL" id="DF820471">
    <property type="protein sequence ID" value="GAK59860.1"/>
    <property type="molecule type" value="Genomic_DNA"/>
</dbReference>
<dbReference type="AlphaFoldDB" id="A0A081C5K5"/>
<dbReference type="HOGENOM" id="CLU_138548_0_0_0"/>
<accession>A0A081C5K5</accession>